<dbReference type="RefSeq" id="WP_115003041.1">
    <property type="nucleotide sequence ID" value="NZ_UGHS01000004.1"/>
</dbReference>
<dbReference type="InterPro" id="IPR011122">
    <property type="entry name" value="WavE"/>
</dbReference>
<dbReference type="Pfam" id="PF07507">
    <property type="entry name" value="WavE"/>
    <property type="match status" value="1"/>
</dbReference>
<dbReference type="OrthoDB" id="6716726at2"/>
<evidence type="ECO:0000313" key="2">
    <source>
        <dbReference type="Proteomes" id="UP000255264"/>
    </source>
</evidence>
<dbReference type="Proteomes" id="UP000255264">
    <property type="component" value="Unassembled WGS sequence"/>
</dbReference>
<proteinExistence type="predicted"/>
<keyword evidence="2" id="KW-1185">Reference proteome</keyword>
<organism evidence="1 2">
    <name type="scientific">Haemophilus pittmaniae</name>
    <dbReference type="NCBI Taxonomy" id="249188"/>
    <lineage>
        <taxon>Bacteria</taxon>
        <taxon>Pseudomonadati</taxon>
        <taxon>Pseudomonadota</taxon>
        <taxon>Gammaproteobacteria</taxon>
        <taxon>Pasteurellales</taxon>
        <taxon>Pasteurellaceae</taxon>
        <taxon>Haemophilus</taxon>
    </lineage>
</organism>
<protein>
    <submittedName>
        <fullName evidence="1">WavE lipopolysaccharide synthesis</fullName>
    </submittedName>
</protein>
<dbReference type="AlphaFoldDB" id="A0A377IYI1"/>
<evidence type="ECO:0000313" key="1">
    <source>
        <dbReference type="EMBL" id="STO93159.1"/>
    </source>
</evidence>
<accession>A0A377IYI1</accession>
<sequence length="273" mass="32488">MNINDITVVFQGAFNAYIGEDKLDFKENLNNIRRILPGVKIILSTWEYSYVPDSFKFDKIIYNKDPGGLNGIKRREIDKANNINRQIISTYNGLNEVDTAYAIKLRTDCSLEHAGFIDYFKRFNRNTDRFVASCFFTIDPEIYEHMPFHISDWFQFGKTEKILESHRRFLAEKVIILEPWQIGLNFPKYHWTYGSKFASMNCIMFLDWYKNYIKYERVEQPDLGLLDAANKRASKKNKLKIMIDLVEPISNYWYPSRLRRFVIEVITRFTKFL</sequence>
<reference evidence="1 2" key="1">
    <citation type="submission" date="2018-06" db="EMBL/GenBank/DDBJ databases">
        <authorList>
            <consortium name="Pathogen Informatics"/>
            <person name="Doyle S."/>
        </authorList>
    </citation>
    <scope>NUCLEOTIDE SEQUENCE [LARGE SCALE GENOMIC DNA]</scope>
    <source>
        <strain evidence="1 2">NCTC13335</strain>
    </source>
</reference>
<dbReference type="EMBL" id="UGHS01000004">
    <property type="protein sequence ID" value="STO93159.1"/>
    <property type="molecule type" value="Genomic_DNA"/>
</dbReference>
<name>A0A377IYI1_9PAST</name>
<gene>
    <name evidence="1" type="ORF">NCTC13335_01023</name>
</gene>